<keyword evidence="3" id="KW-1185">Reference proteome</keyword>
<dbReference type="InterPro" id="IPR036237">
    <property type="entry name" value="Xyl_isomerase-like_sf"/>
</dbReference>
<dbReference type="Gene3D" id="3.20.20.150">
    <property type="entry name" value="Divalent-metal-dependent TIM barrel enzymes"/>
    <property type="match status" value="1"/>
</dbReference>
<evidence type="ECO:0000313" key="2">
    <source>
        <dbReference type="EMBL" id="GGD11578.1"/>
    </source>
</evidence>
<dbReference type="InterPro" id="IPR013022">
    <property type="entry name" value="Xyl_isomerase-like_TIM-brl"/>
</dbReference>
<comment type="caution">
    <text evidence="2">The sequence shown here is derived from an EMBL/GenBank/DDBJ whole genome shotgun (WGS) entry which is preliminary data.</text>
</comment>
<name>A0A917D927_9HYPH</name>
<dbReference type="SUPFAM" id="SSF51658">
    <property type="entry name" value="Xylose isomerase-like"/>
    <property type="match status" value="1"/>
</dbReference>
<reference evidence="2" key="2">
    <citation type="submission" date="2020-09" db="EMBL/GenBank/DDBJ databases">
        <authorList>
            <person name="Sun Q."/>
            <person name="Zhou Y."/>
        </authorList>
    </citation>
    <scope>NUCLEOTIDE SEQUENCE</scope>
    <source>
        <strain evidence="2">CGMCC 1.15493</strain>
    </source>
</reference>
<evidence type="ECO:0000259" key="1">
    <source>
        <dbReference type="Pfam" id="PF01261"/>
    </source>
</evidence>
<proteinExistence type="predicted"/>
<dbReference type="InterPro" id="IPR030823">
    <property type="entry name" value="IolE/MocC"/>
</dbReference>
<sequence>MIRIGANPICWSNDDMTEIGGDIPLEQCLAEAKAIGIEGMELGNKFPKTAEALKGKLAEFGLAFISGWYSTFLLERDADAEFSAARAAIALRKDAGAEVLIVCECTRTVHGTKSAPLSSRPVMSEEEWALFLPRMTRFAELVREAGLQLVYHHHMGTVVQTGAEIDRFMAGTGEAVQLLLDTGHATWAGADPVDLATRHADRIGHIHTKDVRAAVAAEAAEGDWSFLDAVLEGVYTVPGDGTVDYPSVFRALPDYAGWVVIEAEQDPEKANPKQYVTLGYANLVRFLDEAGLRRAA</sequence>
<dbReference type="RefSeq" id="WP_188849762.1">
    <property type="nucleotide sequence ID" value="NZ_BMJJ01000002.1"/>
</dbReference>
<dbReference type="EMBL" id="BMJJ01000002">
    <property type="protein sequence ID" value="GGD11578.1"/>
    <property type="molecule type" value="Genomic_DNA"/>
</dbReference>
<reference evidence="2" key="1">
    <citation type="journal article" date="2014" name="Int. J. Syst. Evol. Microbiol.">
        <title>Complete genome sequence of Corynebacterium casei LMG S-19264T (=DSM 44701T), isolated from a smear-ripened cheese.</title>
        <authorList>
            <consortium name="US DOE Joint Genome Institute (JGI-PGF)"/>
            <person name="Walter F."/>
            <person name="Albersmeier A."/>
            <person name="Kalinowski J."/>
            <person name="Ruckert C."/>
        </authorList>
    </citation>
    <scope>NUCLEOTIDE SEQUENCE</scope>
    <source>
        <strain evidence="2">CGMCC 1.15493</strain>
    </source>
</reference>
<accession>A0A917D927</accession>
<protein>
    <submittedName>
        <fullName evidence="2">Myo-inosose-2 dehydratase</fullName>
    </submittedName>
</protein>
<dbReference type="PANTHER" id="PTHR12110">
    <property type="entry name" value="HYDROXYPYRUVATE ISOMERASE"/>
    <property type="match status" value="1"/>
</dbReference>
<feature type="domain" description="Xylose isomerase-like TIM barrel" evidence="1">
    <location>
        <begin position="29"/>
        <end position="270"/>
    </location>
</feature>
<dbReference type="AlphaFoldDB" id="A0A917D927"/>
<dbReference type="Pfam" id="PF01261">
    <property type="entry name" value="AP_endonuc_2"/>
    <property type="match status" value="1"/>
</dbReference>
<gene>
    <name evidence="2" type="primary">iolE</name>
    <name evidence="2" type="ORF">GCM10011335_13200</name>
</gene>
<dbReference type="Proteomes" id="UP000613160">
    <property type="component" value="Unassembled WGS sequence"/>
</dbReference>
<evidence type="ECO:0000313" key="3">
    <source>
        <dbReference type="Proteomes" id="UP000613160"/>
    </source>
</evidence>
<dbReference type="InterPro" id="IPR050312">
    <property type="entry name" value="IolE/XylAMocC-like"/>
</dbReference>
<organism evidence="2 3">
    <name type="scientific">Aureimonas glaciei</name>
    <dbReference type="NCBI Taxonomy" id="1776957"/>
    <lineage>
        <taxon>Bacteria</taxon>
        <taxon>Pseudomonadati</taxon>
        <taxon>Pseudomonadota</taxon>
        <taxon>Alphaproteobacteria</taxon>
        <taxon>Hyphomicrobiales</taxon>
        <taxon>Aurantimonadaceae</taxon>
        <taxon>Aureimonas</taxon>
    </lineage>
</organism>
<dbReference type="PANTHER" id="PTHR12110:SF41">
    <property type="entry name" value="INOSOSE DEHYDRATASE"/>
    <property type="match status" value="1"/>
</dbReference>
<dbReference type="NCBIfam" id="TIGR04379">
    <property type="entry name" value="myo_inos_iolE"/>
    <property type="match status" value="1"/>
</dbReference>